<protein>
    <submittedName>
        <fullName evidence="1">Uncharacterized protein</fullName>
    </submittedName>
</protein>
<dbReference type="AlphaFoldDB" id="A0A7G9WHL1"/>
<name>A0A7G9WHL1_9FIRM</name>
<sequence>MADKSMMEEERMGPYHEVLLLEHPAKGTPYFSADAYYACTGGYQLCGTDTLFPEANGKTAQSRKEIDRCSYTQFDAAGVQKLEKLLEVWRQMFALAPEQVSLAVENMELVLQATVSRVTLLQKLDALKELCTAYLAAPQTHYFVHLGI</sequence>
<dbReference type="RefSeq" id="WP_212507237.1">
    <property type="nucleotide sequence ID" value="NZ_CP060696.1"/>
</dbReference>
<dbReference type="EMBL" id="CP060696">
    <property type="protein sequence ID" value="QNO18173.1"/>
    <property type="molecule type" value="Genomic_DNA"/>
</dbReference>
<evidence type="ECO:0000313" key="2">
    <source>
        <dbReference type="Proteomes" id="UP000516046"/>
    </source>
</evidence>
<evidence type="ECO:0000313" key="1">
    <source>
        <dbReference type="EMBL" id="QNO18173.1"/>
    </source>
</evidence>
<dbReference type="KEGG" id="caml:H6X83_00425"/>
<gene>
    <name evidence="1" type="ORF">H6X83_00425</name>
</gene>
<accession>A0A7G9WHL1</accession>
<dbReference type="Proteomes" id="UP000516046">
    <property type="component" value="Chromosome"/>
</dbReference>
<reference evidence="1 2" key="1">
    <citation type="submission" date="2020-08" db="EMBL/GenBank/DDBJ databases">
        <authorList>
            <person name="Ren C."/>
            <person name="Gu Y."/>
            <person name="Xu Y."/>
        </authorList>
    </citation>
    <scope>NUCLEOTIDE SEQUENCE [LARGE SCALE GENOMIC DNA]</scope>
    <source>
        <strain evidence="1 2">LBM18003</strain>
    </source>
</reference>
<organism evidence="1 2">
    <name type="scientific">Caproicibacterium amylolyticum</name>
    <dbReference type="NCBI Taxonomy" id="2766537"/>
    <lineage>
        <taxon>Bacteria</taxon>
        <taxon>Bacillati</taxon>
        <taxon>Bacillota</taxon>
        <taxon>Clostridia</taxon>
        <taxon>Eubacteriales</taxon>
        <taxon>Oscillospiraceae</taxon>
        <taxon>Caproicibacterium</taxon>
    </lineage>
</organism>
<proteinExistence type="predicted"/>
<keyword evidence="2" id="KW-1185">Reference proteome</keyword>